<keyword evidence="2" id="KW-1133">Transmembrane helix</keyword>
<keyword evidence="2" id="KW-0472">Membrane</keyword>
<evidence type="ECO:0000313" key="3">
    <source>
        <dbReference type="EMBL" id="KAF2653618.1"/>
    </source>
</evidence>
<evidence type="ECO:0000256" key="1">
    <source>
        <dbReference type="SAM" id="MobiDB-lite"/>
    </source>
</evidence>
<feature type="transmembrane region" description="Helical" evidence="2">
    <location>
        <begin position="28"/>
        <end position="47"/>
    </location>
</feature>
<evidence type="ECO:0000256" key="2">
    <source>
        <dbReference type="SAM" id="Phobius"/>
    </source>
</evidence>
<keyword evidence="2" id="KW-0812">Transmembrane</keyword>
<protein>
    <submittedName>
        <fullName evidence="3">Uncharacterized protein</fullName>
    </submittedName>
</protein>
<feature type="region of interest" description="Disordered" evidence="1">
    <location>
        <begin position="269"/>
        <end position="323"/>
    </location>
</feature>
<dbReference type="AlphaFoldDB" id="A0A6A6T478"/>
<keyword evidence="4" id="KW-1185">Reference proteome</keyword>
<evidence type="ECO:0000313" key="4">
    <source>
        <dbReference type="Proteomes" id="UP000799324"/>
    </source>
</evidence>
<dbReference type="Proteomes" id="UP000799324">
    <property type="component" value="Unassembled WGS sequence"/>
</dbReference>
<accession>A0A6A6T478</accession>
<sequence>MPSFQAPFLDLAVLLIPLYTRSTSPVHIALHTFIVTIITSILVFFNGRPVRAELAKSVSIAVLWSKFLNRVADATVIGEWNRLILLYALSWNYIWNLNERLTVGTQSKASLIAQLHTRISHSTILVIVHPAIEGALLTYLFKDCINTGDSMLHAVSASLALWMTFTTVMQDIDFWVMDALDDDCQAKVVVWCNGILHTIYDMTVSIPDIVDHVKERLIEWAYSVMAPEKITKPTEEKDAKKVAGTERAYWPVARDHEWQVLVGESVVDKEGSTVQPEASNRGGDNKDVFEHIETTQATGSHSLIEDNSVATGTQFRPSTRRRG</sequence>
<gene>
    <name evidence="3" type="ORF">K491DRAFT_780188</name>
</gene>
<proteinExistence type="predicted"/>
<organism evidence="3 4">
    <name type="scientific">Lophiostoma macrostomum CBS 122681</name>
    <dbReference type="NCBI Taxonomy" id="1314788"/>
    <lineage>
        <taxon>Eukaryota</taxon>
        <taxon>Fungi</taxon>
        <taxon>Dikarya</taxon>
        <taxon>Ascomycota</taxon>
        <taxon>Pezizomycotina</taxon>
        <taxon>Dothideomycetes</taxon>
        <taxon>Pleosporomycetidae</taxon>
        <taxon>Pleosporales</taxon>
        <taxon>Lophiostomataceae</taxon>
        <taxon>Lophiostoma</taxon>
    </lineage>
</organism>
<feature type="compositionally biased region" description="Basic and acidic residues" evidence="1">
    <location>
        <begin position="283"/>
        <end position="293"/>
    </location>
</feature>
<feature type="compositionally biased region" description="Polar residues" evidence="1">
    <location>
        <begin position="308"/>
        <end position="317"/>
    </location>
</feature>
<dbReference type="EMBL" id="MU004378">
    <property type="protein sequence ID" value="KAF2653618.1"/>
    <property type="molecule type" value="Genomic_DNA"/>
</dbReference>
<reference evidence="3" key="1">
    <citation type="journal article" date="2020" name="Stud. Mycol.">
        <title>101 Dothideomycetes genomes: a test case for predicting lifestyles and emergence of pathogens.</title>
        <authorList>
            <person name="Haridas S."/>
            <person name="Albert R."/>
            <person name="Binder M."/>
            <person name="Bloem J."/>
            <person name="Labutti K."/>
            <person name="Salamov A."/>
            <person name="Andreopoulos B."/>
            <person name="Baker S."/>
            <person name="Barry K."/>
            <person name="Bills G."/>
            <person name="Bluhm B."/>
            <person name="Cannon C."/>
            <person name="Castanera R."/>
            <person name="Culley D."/>
            <person name="Daum C."/>
            <person name="Ezra D."/>
            <person name="Gonzalez J."/>
            <person name="Henrissat B."/>
            <person name="Kuo A."/>
            <person name="Liang C."/>
            <person name="Lipzen A."/>
            <person name="Lutzoni F."/>
            <person name="Magnuson J."/>
            <person name="Mondo S."/>
            <person name="Nolan M."/>
            <person name="Ohm R."/>
            <person name="Pangilinan J."/>
            <person name="Park H.-J."/>
            <person name="Ramirez L."/>
            <person name="Alfaro M."/>
            <person name="Sun H."/>
            <person name="Tritt A."/>
            <person name="Yoshinaga Y."/>
            <person name="Zwiers L.-H."/>
            <person name="Turgeon B."/>
            <person name="Goodwin S."/>
            <person name="Spatafora J."/>
            <person name="Crous P."/>
            <person name="Grigoriev I."/>
        </authorList>
    </citation>
    <scope>NUCLEOTIDE SEQUENCE</scope>
    <source>
        <strain evidence="3">CBS 122681</strain>
    </source>
</reference>
<name>A0A6A6T478_9PLEO</name>